<keyword evidence="1" id="KW-0812">Transmembrane</keyword>
<feature type="transmembrane region" description="Helical" evidence="1">
    <location>
        <begin position="116"/>
        <end position="136"/>
    </location>
</feature>
<evidence type="ECO:0000313" key="3">
    <source>
        <dbReference type="Proteomes" id="UP001521222"/>
    </source>
</evidence>
<accession>A0ABR3RZ95</accession>
<feature type="transmembrane region" description="Helical" evidence="1">
    <location>
        <begin position="42"/>
        <end position="63"/>
    </location>
</feature>
<dbReference type="Proteomes" id="UP001521222">
    <property type="component" value="Unassembled WGS sequence"/>
</dbReference>
<name>A0ABR3RZ95_9PLEO</name>
<reference evidence="2 3" key="1">
    <citation type="submission" date="2024-02" db="EMBL/GenBank/DDBJ databases">
        <title>De novo assembly and annotation of 12 fungi associated with fruit tree decline syndrome in Ontario, Canada.</title>
        <authorList>
            <person name="Sulman M."/>
            <person name="Ellouze W."/>
            <person name="Ilyukhin E."/>
        </authorList>
    </citation>
    <scope>NUCLEOTIDE SEQUENCE [LARGE SCALE GENOMIC DNA]</scope>
    <source>
        <strain evidence="2 3">M97-236</strain>
    </source>
</reference>
<keyword evidence="1" id="KW-0472">Membrane</keyword>
<gene>
    <name evidence="2" type="ORF">SLS59_001261</name>
</gene>
<dbReference type="EMBL" id="JAKIXB020000003">
    <property type="protein sequence ID" value="KAL1609751.1"/>
    <property type="molecule type" value="Genomic_DNA"/>
</dbReference>
<sequence>MVFYGLQTFLFLWVVIWTLNTMLRKQLGARTSALKIALGLDLFLLGALLLAISGSGILALLGARSLKKKHGAGSSFMAGIAVLTLCLFVYSIVDIIQSGLAISPASIYVTQAGYTAMYWIQSFARAFAFITVIVIAKNAAWRSNMFAENDPVEQQYAYYQQEPPVYAGPGQHA</sequence>
<evidence type="ECO:0000256" key="1">
    <source>
        <dbReference type="SAM" id="Phobius"/>
    </source>
</evidence>
<keyword evidence="1" id="KW-1133">Transmembrane helix</keyword>
<protein>
    <submittedName>
        <fullName evidence="2">Uncharacterized protein</fullName>
    </submittedName>
</protein>
<evidence type="ECO:0000313" key="2">
    <source>
        <dbReference type="EMBL" id="KAL1609751.1"/>
    </source>
</evidence>
<comment type="caution">
    <text evidence="2">The sequence shown here is derived from an EMBL/GenBank/DDBJ whole genome shotgun (WGS) entry which is preliminary data.</text>
</comment>
<keyword evidence="3" id="KW-1185">Reference proteome</keyword>
<feature type="transmembrane region" description="Helical" evidence="1">
    <location>
        <begin position="75"/>
        <end position="96"/>
    </location>
</feature>
<proteinExistence type="predicted"/>
<organism evidence="2 3">
    <name type="scientific">Nothophoma quercina</name>
    <dbReference type="NCBI Taxonomy" id="749835"/>
    <lineage>
        <taxon>Eukaryota</taxon>
        <taxon>Fungi</taxon>
        <taxon>Dikarya</taxon>
        <taxon>Ascomycota</taxon>
        <taxon>Pezizomycotina</taxon>
        <taxon>Dothideomycetes</taxon>
        <taxon>Pleosporomycetidae</taxon>
        <taxon>Pleosporales</taxon>
        <taxon>Pleosporineae</taxon>
        <taxon>Didymellaceae</taxon>
        <taxon>Nothophoma</taxon>
    </lineage>
</organism>